<dbReference type="OrthoDB" id="8048686at2759"/>
<accession>A0A0M3QXB9</accession>
<dbReference type="AlphaFoldDB" id="A0A0M3QXB9"/>
<evidence type="ECO:0000313" key="3">
    <source>
        <dbReference type="Proteomes" id="UP000494163"/>
    </source>
</evidence>
<protein>
    <submittedName>
        <fullName evidence="2">CG10317</fullName>
    </submittedName>
</protein>
<evidence type="ECO:0000313" key="2">
    <source>
        <dbReference type="EMBL" id="ALC45653.1"/>
    </source>
</evidence>
<gene>
    <name evidence="2" type="ORF">Dbus_chr3Rg403</name>
</gene>
<sequence>MDGKERNSSCDQSYEDDNRSNYSEAAQQNGEQMVQEETPIRVRDMINIYNFATQKNQELAHVKSLYFGANQAEANECYQQQQQQQQQQECCNSISFKMPEVKPGNFRVTSSDNQTSLRQSIDCDQAGVDSVEKSYQSKTTIRRTEDGVRIIIDIFFDKTNTDIDIVNSRVETDIPESRILADFQQHSLDLHSQQMKSHQP</sequence>
<dbReference type="STRING" id="30019.A0A0M3QXB9"/>
<evidence type="ECO:0000256" key="1">
    <source>
        <dbReference type="SAM" id="MobiDB-lite"/>
    </source>
</evidence>
<dbReference type="Proteomes" id="UP000494163">
    <property type="component" value="Chromosome 3R"/>
</dbReference>
<feature type="compositionally biased region" description="Polar residues" evidence="1">
    <location>
        <begin position="20"/>
        <end position="32"/>
    </location>
</feature>
<name>A0A0M3QXB9_DROBS</name>
<dbReference type="OMA" id="HAKSIYF"/>
<dbReference type="EMBL" id="CP012526">
    <property type="protein sequence ID" value="ALC45653.1"/>
    <property type="molecule type" value="Genomic_DNA"/>
</dbReference>
<organism evidence="2 3">
    <name type="scientific">Drosophila busckii</name>
    <name type="common">Fruit fly</name>
    <dbReference type="NCBI Taxonomy" id="30019"/>
    <lineage>
        <taxon>Eukaryota</taxon>
        <taxon>Metazoa</taxon>
        <taxon>Ecdysozoa</taxon>
        <taxon>Arthropoda</taxon>
        <taxon>Hexapoda</taxon>
        <taxon>Insecta</taxon>
        <taxon>Pterygota</taxon>
        <taxon>Neoptera</taxon>
        <taxon>Endopterygota</taxon>
        <taxon>Diptera</taxon>
        <taxon>Brachycera</taxon>
        <taxon>Muscomorpha</taxon>
        <taxon>Ephydroidea</taxon>
        <taxon>Drosophilidae</taxon>
        <taxon>Drosophila</taxon>
    </lineage>
</organism>
<feature type="region of interest" description="Disordered" evidence="1">
    <location>
        <begin position="1"/>
        <end position="37"/>
    </location>
</feature>
<keyword evidence="3" id="KW-1185">Reference proteome</keyword>
<reference evidence="2 3" key="1">
    <citation type="submission" date="2015-08" db="EMBL/GenBank/DDBJ databases">
        <title>Ancestral chromatin configuration constrains chromatin evolution on differentiating sex chromosomes in Drosophila.</title>
        <authorList>
            <person name="Zhou Q."/>
            <person name="Bachtrog D."/>
        </authorList>
    </citation>
    <scope>NUCLEOTIDE SEQUENCE [LARGE SCALE GENOMIC DNA]</scope>
    <source>
        <tissue evidence="2">Whole larvae</tissue>
    </source>
</reference>
<proteinExistence type="predicted"/>